<dbReference type="HOGENOM" id="CLU_2638192_0_0_1"/>
<gene>
    <name evidence="2" type="primary">20353436</name>
    <name evidence="1" type="ORF">GGTG_12978</name>
</gene>
<evidence type="ECO:0000313" key="2">
    <source>
        <dbReference type="EnsemblFungi" id="EJT69359"/>
    </source>
</evidence>
<dbReference type="EnsemblFungi" id="EJT69359">
    <property type="protein sequence ID" value="EJT69359"/>
    <property type="gene ID" value="GGTG_12978"/>
</dbReference>
<dbReference type="VEuPathDB" id="FungiDB:GGTG_12978"/>
<name>J3PHJ8_GAET3</name>
<dbReference type="AlphaFoldDB" id="J3PHJ8"/>
<protein>
    <submittedName>
        <fullName evidence="1 2">Uncharacterized protein</fullName>
    </submittedName>
</protein>
<reference evidence="1" key="2">
    <citation type="submission" date="2010-07" db="EMBL/GenBank/DDBJ databases">
        <authorList>
            <consortium name="The Broad Institute Genome Sequencing Platform"/>
            <consortium name="Broad Institute Genome Sequencing Center for Infectious Disease"/>
            <person name="Ma L.-J."/>
            <person name="Dead R."/>
            <person name="Young S."/>
            <person name="Zeng Q."/>
            <person name="Koehrsen M."/>
            <person name="Alvarado L."/>
            <person name="Berlin A."/>
            <person name="Chapman S.B."/>
            <person name="Chen Z."/>
            <person name="Freedman E."/>
            <person name="Gellesch M."/>
            <person name="Goldberg J."/>
            <person name="Griggs A."/>
            <person name="Gujja S."/>
            <person name="Heilman E.R."/>
            <person name="Heiman D."/>
            <person name="Hepburn T."/>
            <person name="Howarth C."/>
            <person name="Jen D."/>
            <person name="Larson L."/>
            <person name="Mehta T."/>
            <person name="Neiman D."/>
            <person name="Pearson M."/>
            <person name="Roberts A."/>
            <person name="Saif S."/>
            <person name="Shea T."/>
            <person name="Shenoy N."/>
            <person name="Sisk P."/>
            <person name="Stolte C."/>
            <person name="Sykes S."/>
            <person name="Walk T."/>
            <person name="White J."/>
            <person name="Yandava C."/>
            <person name="Haas B."/>
            <person name="Nusbaum C."/>
            <person name="Birren B."/>
        </authorList>
    </citation>
    <scope>NUCLEOTIDE SEQUENCE</scope>
    <source>
        <strain evidence="1">R3-111a-1</strain>
    </source>
</reference>
<reference evidence="1" key="3">
    <citation type="submission" date="2010-09" db="EMBL/GenBank/DDBJ databases">
        <title>Annotation of Gaeumannomyces graminis var. tritici R3-111a-1.</title>
        <authorList>
            <consortium name="The Broad Institute Genome Sequencing Platform"/>
            <person name="Ma L.-J."/>
            <person name="Dead R."/>
            <person name="Young S.K."/>
            <person name="Zeng Q."/>
            <person name="Gargeya S."/>
            <person name="Fitzgerald M."/>
            <person name="Haas B."/>
            <person name="Abouelleil A."/>
            <person name="Alvarado L."/>
            <person name="Arachchi H.M."/>
            <person name="Berlin A."/>
            <person name="Brown A."/>
            <person name="Chapman S.B."/>
            <person name="Chen Z."/>
            <person name="Dunbar C."/>
            <person name="Freedman E."/>
            <person name="Gearin G."/>
            <person name="Gellesch M."/>
            <person name="Goldberg J."/>
            <person name="Griggs A."/>
            <person name="Gujja S."/>
            <person name="Heiman D."/>
            <person name="Howarth C."/>
            <person name="Larson L."/>
            <person name="Lui A."/>
            <person name="MacDonald P.J.P."/>
            <person name="Mehta T."/>
            <person name="Montmayeur A."/>
            <person name="Murphy C."/>
            <person name="Neiman D."/>
            <person name="Pearson M."/>
            <person name="Priest M."/>
            <person name="Roberts A."/>
            <person name="Saif S."/>
            <person name="Shea T."/>
            <person name="Shenoy N."/>
            <person name="Sisk P."/>
            <person name="Stolte C."/>
            <person name="Sykes S."/>
            <person name="Yandava C."/>
            <person name="Wortman J."/>
            <person name="Nusbaum C."/>
            <person name="Birren B."/>
        </authorList>
    </citation>
    <scope>NUCLEOTIDE SEQUENCE</scope>
    <source>
        <strain evidence="1">R3-111a-1</strain>
    </source>
</reference>
<reference evidence="3" key="1">
    <citation type="submission" date="2010-07" db="EMBL/GenBank/DDBJ databases">
        <title>The genome sequence of Gaeumannomyces graminis var. tritici strain R3-111a-1.</title>
        <authorList>
            <consortium name="The Broad Institute Genome Sequencing Platform"/>
            <person name="Ma L.-J."/>
            <person name="Dead R."/>
            <person name="Young S."/>
            <person name="Zeng Q."/>
            <person name="Koehrsen M."/>
            <person name="Alvarado L."/>
            <person name="Berlin A."/>
            <person name="Chapman S.B."/>
            <person name="Chen Z."/>
            <person name="Freedman E."/>
            <person name="Gellesch M."/>
            <person name="Goldberg J."/>
            <person name="Griggs A."/>
            <person name="Gujja S."/>
            <person name="Heilman E.R."/>
            <person name="Heiman D."/>
            <person name="Hepburn T."/>
            <person name="Howarth C."/>
            <person name="Jen D."/>
            <person name="Larson L."/>
            <person name="Mehta T."/>
            <person name="Neiman D."/>
            <person name="Pearson M."/>
            <person name="Roberts A."/>
            <person name="Saif S."/>
            <person name="Shea T."/>
            <person name="Shenoy N."/>
            <person name="Sisk P."/>
            <person name="Stolte C."/>
            <person name="Sykes S."/>
            <person name="Walk T."/>
            <person name="White J."/>
            <person name="Yandava C."/>
            <person name="Haas B."/>
            <person name="Nusbaum C."/>
            <person name="Birren B."/>
        </authorList>
    </citation>
    <scope>NUCLEOTIDE SEQUENCE [LARGE SCALE GENOMIC DNA]</scope>
    <source>
        <strain evidence="3">R3-111a-1</strain>
    </source>
</reference>
<evidence type="ECO:0000313" key="3">
    <source>
        <dbReference type="Proteomes" id="UP000006039"/>
    </source>
</evidence>
<dbReference type="GeneID" id="20353436"/>
<sequence length="77" mass="8307">MPAGTADCSSRLAHATWRFIARPVICHVGIKLMIVPPDGWLALLDGRSLKKLSGGMGRAPCLQTGQRTIRHGTAQRT</sequence>
<organism evidence="1">
    <name type="scientific">Gaeumannomyces tritici (strain R3-111a-1)</name>
    <name type="common">Wheat and barley take-all root rot fungus</name>
    <name type="synonym">Gaeumannomyces graminis var. tritici</name>
    <dbReference type="NCBI Taxonomy" id="644352"/>
    <lineage>
        <taxon>Eukaryota</taxon>
        <taxon>Fungi</taxon>
        <taxon>Dikarya</taxon>
        <taxon>Ascomycota</taxon>
        <taxon>Pezizomycotina</taxon>
        <taxon>Sordariomycetes</taxon>
        <taxon>Sordariomycetidae</taxon>
        <taxon>Magnaporthales</taxon>
        <taxon>Magnaporthaceae</taxon>
        <taxon>Gaeumannomyces</taxon>
    </lineage>
</organism>
<evidence type="ECO:0000313" key="1">
    <source>
        <dbReference type="EMBL" id="EJT69359.1"/>
    </source>
</evidence>
<accession>J3PHJ8</accession>
<reference evidence="2" key="5">
    <citation type="submission" date="2018-04" db="UniProtKB">
        <authorList>
            <consortium name="EnsemblFungi"/>
        </authorList>
    </citation>
    <scope>IDENTIFICATION</scope>
    <source>
        <strain evidence="2">R3-111a-1</strain>
    </source>
</reference>
<dbReference type="Proteomes" id="UP000006039">
    <property type="component" value="Unassembled WGS sequence"/>
</dbReference>
<reference evidence="2" key="4">
    <citation type="journal article" date="2015" name="G3 (Bethesda)">
        <title>Genome sequences of three phytopathogenic species of the Magnaporthaceae family of fungi.</title>
        <authorList>
            <person name="Okagaki L.H."/>
            <person name="Nunes C.C."/>
            <person name="Sailsbery J."/>
            <person name="Clay B."/>
            <person name="Brown D."/>
            <person name="John T."/>
            <person name="Oh Y."/>
            <person name="Young N."/>
            <person name="Fitzgerald M."/>
            <person name="Haas B.J."/>
            <person name="Zeng Q."/>
            <person name="Young S."/>
            <person name="Adiconis X."/>
            <person name="Fan L."/>
            <person name="Levin J.Z."/>
            <person name="Mitchell T.K."/>
            <person name="Okubara P.A."/>
            <person name="Farman M.L."/>
            <person name="Kohn L.M."/>
            <person name="Birren B."/>
            <person name="Ma L.-J."/>
            <person name="Dean R.A."/>
        </authorList>
    </citation>
    <scope>NUCLEOTIDE SEQUENCE</scope>
    <source>
        <strain evidence="2">R3-111a-1</strain>
    </source>
</reference>
<proteinExistence type="predicted"/>
<dbReference type="EMBL" id="GL385404">
    <property type="protein sequence ID" value="EJT69359.1"/>
    <property type="molecule type" value="Genomic_DNA"/>
</dbReference>
<keyword evidence="3" id="KW-1185">Reference proteome</keyword>
<dbReference type="RefSeq" id="XP_009229144.1">
    <property type="nucleotide sequence ID" value="XM_009230880.1"/>
</dbReference>